<name>A0A382RFD4_9ZZZZ</name>
<keyword evidence="5 6" id="KW-0472">Membrane</keyword>
<dbReference type="GO" id="GO:0005886">
    <property type="term" value="C:plasma membrane"/>
    <property type="evidence" value="ECO:0007669"/>
    <property type="project" value="UniProtKB-SubCell"/>
</dbReference>
<keyword evidence="4 6" id="KW-1133">Transmembrane helix</keyword>
<organism evidence="7">
    <name type="scientific">marine metagenome</name>
    <dbReference type="NCBI Taxonomy" id="408172"/>
    <lineage>
        <taxon>unclassified sequences</taxon>
        <taxon>metagenomes</taxon>
        <taxon>ecological metagenomes</taxon>
    </lineage>
</organism>
<evidence type="ECO:0000256" key="5">
    <source>
        <dbReference type="ARBA" id="ARBA00023136"/>
    </source>
</evidence>
<evidence type="ECO:0000256" key="1">
    <source>
        <dbReference type="ARBA" id="ARBA00004651"/>
    </source>
</evidence>
<feature type="non-terminal residue" evidence="7">
    <location>
        <position position="1"/>
    </location>
</feature>
<proteinExistence type="predicted"/>
<dbReference type="AlphaFoldDB" id="A0A382RFD4"/>
<dbReference type="Pfam" id="PF03706">
    <property type="entry name" value="LPG_synthase_TM"/>
    <property type="match status" value="1"/>
</dbReference>
<evidence type="ECO:0000256" key="6">
    <source>
        <dbReference type="SAM" id="Phobius"/>
    </source>
</evidence>
<protein>
    <submittedName>
        <fullName evidence="7">Uncharacterized protein</fullName>
    </submittedName>
</protein>
<accession>A0A382RFD4</accession>
<feature type="transmembrane region" description="Helical" evidence="6">
    <location>
        <begin position="73"/>
        <end position="98"/>
    </location>
</feature>
<comment type="subcellular location">
    <subcellularLocation>
        <location evidence="1">Cell membrane</location>
        <topology evidence="1">Multi-pass membrane protein</topology>
    </subcellularLocation>
</comment>
<feature type="transmembrane region" description="Helical" evidence="6">
    <location>
        <begin position="12"/>
        <end position="37"/>
    </location>
</feature>
<gene>
    <name evidence="7" type="ORF">METZ01_LOCUS349180</name>
</gene>
<dbReference type="EMBL" id="UINC01121279">
    <property type="protein sequence ID" value="SVC96326.1"/>
    <property type="molecule type" value="Genomic_DNA"/>
</dbReference>
<keyword evidence="2" id="KW-1003">Cell membrane</keyword>
<reference evidence="7" key="1">
    <citation type="submission" date="2018-05" db="EMBL/GenBank/DDBJ databases">
        <authorList>
            <person name="Lanie J.A."/>
            <person name="Ng W.-L."/>
            <person name="Kazmierczak K.M."/>
            <person name="Andrzejewski T.M."/>
            <person name="Davidsen T.M."/>
            <person name="Wayne K.J."/>
            <person name="Tettelin H."/>
            <person name="Glass J.I."/>
            <person name="Rusch D."/>
            <person name="Podicherti R."/>
            <person name="Tsui H.-C.T."/>
            <person name="Winkler M.E."/>
        </authorList>
    </citation>
    <scope>NUCLEOTIDE SEQUENCE</scope>
</reference>
<evidence type="ECO:0000256" key="3">
    <source>
        <dbReference type="ARBA" id="ARBA00022692"/>
    </source>
</evidence>
<dbReference type="PANTHER" id="PTHR39087:SF2">
    <property type="entry name" value="UPF0104 MEMBRANE PROTEIN MJ1595"/>
    <property type="match status" value="1"/>
</dbReference>
<keyword evidence="3 6" id="KW-0812">Transmembrane</keyword>
<evidence type="ECO:0000313" key="7">
    <source>
        <dbReference type="EMBL" id="SVC96326.1"/>
    </source>
</evidence>
<dbReference type="PANTHER" id="PTHR39087">
    <property type="entry name" value="UPF0104 MEMBRANE PROTEIN MJ1595"/>
    <property type="match status" value="1"/>
</dbReference>
<dbReference type="InterPro" id="IPR022791">
    <property type="entry name" value="L-PG_synthase/AglD"/>
</dbReference>
<evidence type="ECO:0000256" key="4">
    <source>
        <dbReference type="ARBA" id="ARBA00022989"/>
    </source>
</evidence>
<sequence>VLVALLAWAIEALVYWCIAHAFGISLSISETLILMIAANLIVSIPLTPWDIGPYEIAVTAVFVVIGLEKTEAAGLAIGSHLLIQATVLVAGAVAMTVLNIPFRGLVKRNEN</sequence>
<evidence type="ECO:0000256" key="2">
    <source>
        <dbReference type="ARBA" id="ARBA00022475"/>
    </source>
</evidence>